<keyword evidence="3" id="KW-1185">Reference proteome</keyword>
<name>A0AAV2FZS8_9ROSI</name>
<evidence type="ECO:0000313" key="2">
    <source>
        <dbReference type="EMBL" id="CAL1402890.1"/>
    </source>
</evidence>
<dbReference type="EMBL" id="OZ034820">
    <property type="protein sequence ID" value="CAL1402890.1"/>
    <property type="molecule type" value="Genomic_DNA"/>
</dbReference>
<organism evidence="2 3">
    <name type="scientific">Linum trigynum</name>
    <dbReference type="NCBI Taxonomy" id="586398"/>
    <lineage>
        <taxon>Eukaryota</taxon>
        <taxon>Viridiplantae</taxon>
        <taxon>Streptophyta</taxon>
        <taxon>Embryophyta</taxon>
        <taxon>Tracheophyta</taxon>
        <taxon>Spermatophyta</taxon>
        <taxon>Magnoliopsida</taxon>
        <taxon>eudicotyledons</taxon>
        <taxon>Gunneridae</taxon>
        <taxon>Pentapetalae</taxon>
        <taxon>rosids</taxon>
        <taxon>fabids</taxon>
        <taxon>Malpighiales</taxon>
        <taxon>Linaceae</taxon>
        <taxon>Linum</taxon>
    </lineage>
</organism>
<evidence type="ECO:0000313" key="3">
    <source>
        <dbReference type="Proteomes" id="UP001497516"/>
    </source>
</evidence>
<feature type="region of interest" description="Disordered" evidence="1">
    <location>
        <begin position="1"/>
        <end position="28"/>
    </location>
</feature>
<proteinExistence type="predicted"/>
<gene>
    <name evidence="2" type="ORF">LTRI10_LOCUS42857</name>
</gene>
<evidence type="ECO:0000256" key="1">
    <source>
        <dbReference type="SAM" id="MobiDB-lite"/>
    </source>
</evidence>
<dbReference type="Proteomes" id="UP001497516">
    <property type="component" value="Chromosome 7"/>
</dbReference>
<dbReference type="AlphaFoldDB" id="A0AAV2FZS8"/>
<reference evidence="2 3" key="1">
    <citation type="submission" date="2024-04" db="EMBL/GenBank/DDBJ databases">
        <authorList>
            <person name="Fracassetti M."/>
        </authorList>
    </citation>
    <scope>NUCLEOTIDE SEQUENCE [LARGE SCALE GENOMIC DNA]</scope>
</reference>
<protein>
    <submittedName>
        <fullName evidence="2">Uncharacterized protein</fullName>
    </submittedName>
</protein>
<sequence>MKRQGSCYPIREEKKRIKKSKRKEGLESRCDQIPEVTAHAKRRLGMPGQSVLSSVVAVERFGLFRV</sequence>
<accession>A0AAV2FZS8</accession>